<organism evidence="4">
    <name type="scientific">Mycosarcoma maydis</name>
    <name type="common">Corn smut fungus</name>
    <name type="synonym">Ustilago maydis</name>
    <dbReference type="NCBI Taxonomy" id="5270"/>
    <lineage>
        <taxon>Eukaryota</taxon>
        <taxon>Fungi</taxon>
        <taxon>Dikarya</taxon>
        <taxon>Basidiomycota</taxon>
        <taxon>Ustilaginomycotina</taxon>
        <taxon>Ustilaginomycetes</taxon>
        <taxon>Ustilaginales</taxon>
        <taxon>Ustilaginaceae</taxon>
        <taxon>Mycosarcoma</taxon>
    </lineage>
</organism>
<keyword evidence="6" id="KW-1185">Reference proteome</keyword>
<dbReference type="Pfam" id="PF05686">
    <property type="entry name" value="Glyco_transf_90"/>
    <property type="match status" value="1"/>
</dbReference>
<dbReference type="InterPro" id="IPR006598">
    <property type="entry name" value="CAP10"/>
</dbReference>
<keyword evidence="2" id="KW-0812">Transmembrane</keyword>
<dbReference type="PANTHER" id="PTHR12203:SF118">
    <property type="entry name" value="BETA-1,2-XYLOSYLTRANSFERASE 1"/>
    <property type="match status" value="1"/>
</dbReference>
<feature type="compositionally biased region" description="Low complexity" evidence="1">
    <location>
        <begin position="25"/>
        <end position="34"/>
    </location>
</feature>
<dbReference type="InterPro" id="IPR051091">
    <property type="entry name" value="O-Glucosyltr/Glycosyltrsf_90"/>
</dbReference>
<sequence length="675" mass="75861">MQYLARMSRYTDGTRTPTDSEKKSFSSTLSTSSYPPSPSYVAGDPAWARPLGGGQSLRQRVFDLFGSNPSTSNWRGYTRAATTPSGDFNAYKNPLYRSTAATKLQDLLRDPAHKRIFKLICLILIIGIPCALFASTPSSASNAVAEAKPATEVAEYAGQTVSYQDGQCPRILDGGADAIECHVRLAQRKFDSMVSRQSQTYEQAVERFVQQYNRQPPPGFEDWFAYAKQNDVVIIDDYGQLEKDLAPLRKIPGHVLRARVKNARKTNMWLLHQWDFADGNVSTSAPANWENVKVYREIMSPFLHKLPKFSVLHSWDDSHRVCGTKHGAEDVNDTNVVQVQTTGIPDTREYLTTGCPRNTETSSSVTSDRPSVDICTHSYDWLTKHGVFHTHNGCFNSTVPVLSLTKVSSFQDVTTASWCYGSSGYRLFGDKKDTVPYSEKKSSLYWRGSNTGSRPEGKYAYLGHRQRLVMMGHQMKTKAAELAARVNTVDSLSFSEADSRRVNLTNMPKTFTEAQLSALSRLGNDSIDMNFVKLHGCDADPNFCQEWKATIPLAAHQPSSEAFKNKFLMDLDGNSMSCRFYRLLDSNSLVFKQTIYVEWHDDRIVPWLHYVPVSRGMEELPILIDFFANHAKGRELGEMIANASKEWAASALRKVDLSIYTYRQMLELAHIIGHD</sequence>
<dbReference type="OrthoDB" id="541052at2759"/>
<gene>
    <name evidence="5" type="ORF">UMAG_05782</name>
</gene>
<reference evidence="5" key="2">
    <citation type="submission" date="2003-07" db="EMBL/GenBank/DDBJ databases">
        <authorList>
            <person name="Birren B."/>
            <person name="Nusbaum C."/>
            <person name="Abebe A."/>
            <person name="Abouelleil A."/>
            <person name="Adekoya E."/>
            <person name="Ait-zahra M."/>
            <person name="Allen N."/>
            <person name="Allen T."/>
            <person name="An P."/>
            <person name="Anderson M."/>
            <person name="Anderson S."/>
            <person name="Arachchi H."/>
            <person name="Armbruster J."/>
            <person name="Bachantsang P."/>
            <person name="Baldwin J."/>
            <person name="Barry A."/>
            <person name="Bayul T."/>
            <person name="Blitshsteyn B."/>
            <person name="Bloom T."/>
            <person name="Blye J."/>
            <person name="Boguslavskiy L."/>
            <person name="Borowsky M."/>
            <person name="Boukhgalter B."/>
            <person name="Brunache A."/>
            <person name="Butler J."/>
            <person name="Calixte N."/>
            <person name="Calvo S."/>
            <person name="Camarata J."/>
            <person name="Campo K."/>
            <person name="Chang J."/>
            <person name="Cheshatsang Y."/>
            <person name="Citroen M."/>
            <person name="Collymore A."/>
            <person name="Considine T."/>
            <person name="Cook A."/>
            <person name="Cooke P."/>
            <person name="Corum B."/>
            <person name="Cuomo C."/>
            <person name="David R."/>
            <person name="Dawoe T."/>
            <person name="Degray S."/>
            <person name="Dodge S."/>
            <person name="Dooley K."/>
            <person name="Dorje P."/>
            <person name="Dorjee K."/>
            <person name="Dorris L."/>
            <person name="Duffey N."/>
            <person name="Dupes A."/>
            <person name="Elkins T."/>
            <person name="Engels R."/>
            <person name="Erickson J."/>
            <person name="Farina A."/>
            <person name="Faro S."/>
            <person name="Ferreira P."/>
            <person name="Fischer H."/>
            <person name="Fitzgerald M."/>
            <person name="Foley K."/>
            <person name="Gage D."/>
            <person name="Galagan J."/>
            <person name="Gearin G."/>
            <person name="Gnerre S."/>
            <person name="Gnirke A."/>
            <person name="Goyette A."/>
            <person name="Graham J."/>
            <person name="Grandbois E."/>
            <person name="Gyaltsen K."/>
            <person name="Hafez N."/>
            <person name="Hagopian D."/>
            <person name="Hagos B."/>
            <person name="Hall J."/>
            <person name="Hatcher B."/>
            <person name="Heller A."/>
            <person name="Higgins H."/>
            <person name="Honan T."/>
            <person name="Horn A."/>
            <person name="Houde N."/>
            <person name="Hughes L."/>
            <person name="Hulme W."/>
            <person name="Husby E."/>
            <person name="Iliev I."/>
            <person name="Jaffe D."/>
            <person name="Jones C."/>
            <person name="Kamal M."/>
            <person name="Kamat A."/>
            <person name="Kamvysselis M."/>
            <person name="Karlsson E."/>
            <person name="Kells C."/>
            <person name="Kieu A."/>
            <person name="Kisner P."/>
            <person name="Kodira C."/>
            <person name="Kulbokas E."/>
            <person name="Labutti K."/>
            <person name="Lama D."/>
            <person name="Landers T."/>
            <person name="Leger J."/>
            <person name="Levine S."/>
            <person name="Lewis D."/>
            <person name="Lewis T."/>
            <person name="Lindblad-toh K."/>
            <person name="Liu X."/>
            <person name="Lokyitsang T."/>
            <person name="Lokyitsang Y."/>
            <person name="Lucien O."/>
            <person name="Lui A."/>
            <person name="Ma L.J."/>
            <person name="Mabbitt R."/>
            <person name="Macdonald J."/>
            <person name="Maclean C."/>
            <person name="Major J."/>
            <person name="Manning J."/>
            <person name="Marabella R."/>
            <person name="Maru K."/>
            <person name="Matthews C."/>
            <person name="Mauceli E."/>
            <person name="Mccarthy M."/>
            <person name="Mcdonough S."/>
            <person name="Mcghee T."/>
            <person name="Meldrim J."/>
            <person name="Meneus L."/>
            <person name="Mesirov J."/>
            <person name="Mihalev A."/>
            <person name="Mihova T."/>
            <person name="Mikkelsen T."/>
            <person name="Mlenga V."/>
            <person name="Moru K."/>
            <person name="Mozes J."/>
            <person name="Mulrain L."/>
            <person name="Munson G."/>
            <person name="Naylor J."/>
            <person name="Newes C."/>
            <person name="Nguyen C."/>
            <person name="Nguyen N."/>
            <person name="Nguyen T."/>
            <person name="Nicol R."/>
            <person name="Nielsen C."/>
            <person name="Nizzari M."/>
            <person name="Norbu C."/>
            <person name="Norbu N."/>
            <person name="O'donnell P."/>
            <person name="Okoawo O."/>
            <person name="O'leary S."/>
            <person name="Omotosho B."/>
            <person name="O'neill K."/>
            <person name="Osman S."/>
            <person name="Parker S."/>
            <person name="Perrin D."/>
            <person name="Phunkhang P."/>
            <person name="Piqani B."/>
            <person name="Purcell S."/>
            <person name="Rachupka T."/>
            <person name="Ramasamy U."/>
            <person name="Rameau R."/>
            <person name="Ray V."/>
            <person name="Raymond C."/>
            <person name="Retta R."/>
            <person name="Richardson S."/>
            <person name="Rise C."/>
            <person name="Rodriguez J."/>
            <person name="Rogers J."/>
            <person name="Rogov P."/>
            <person name="Rutman M."/>
            <person name="Schupbach R."/>
            <person name="Seaman C."/>
            <person name="Settipalli S."/>
            <person name="Sharpe T."/>
            <person name="Sheridan J."/>
            <person name="Sherpa N."/>
            <person name="Shi J."/>
            <person name="Smirnov S."/>
            <person name="Smith C."/>
            <person name="Sougnez C."/>
            <person name="Spencer B."/>
            <person name="Stalker J."/>
            <person name="Stange-thomann N."/>
            <person name="Stavropoulos S."/>
            <person name="Stetson K."/>
            <person name="Stone C."/>
            <person name="Stone S."/>
            <person name="Stubbs M."/>
            <person name="Talamas J."/>
            <person name="Tchuinga P."/>
            <person name="Tenzing P."/>
            <person name="Tesfaye S."/>
            <person name="Theodore J."/>
            <person name="Thoulutsang Y."/>
            <person name="Topham K."/>
            <person name="Towey S."/>
            <person name="Tsamla T."/>
            <person name="Tsomo N."/>
            <person name="Vallee D."/>
            <person name="Vassiliev H."/>
            <person name="Venkataraman V."/>
            <person name="Vinson J."/>
            <person name="Vo A."/>
            <person name="Wade C."/>
            <person name="Wang S."/>
            <person name="Wangchuk T."/>
            <person name="Wangdi T."/>
            <person name="Whittaker C."/>
            <person name="Wilkinson J."/>
            <person name="Wu Y."/>
            <person name="Wyman D."/>
            <person name="Yadav S."/>
            <person name="Yang S."/>
            <person name="Yang X."/>
            <person name="Yeager S."/>
            <person name="Yee E."/>
            <person name="Young G."/>
            <person name="Zainoun J."/>
            <person name="Zembeck L."/>
            <person name="Zimmer A."/>
            <person name="Zody M."/>
            <person name="Lander E."/>
        </authorList>
    </citation>
    <scope>NUCLEOTIDE SEQUENCE</scope>
    <source>
        <strain evidence="5">521</strain>
    </source>
</reference>
<accession>A0A0D1DWW1</accession>
<reference evidence="6" key="5">
    <citation type="submission" date="2014-09" db="EMBL/GenBank/DDBJ databases">
        <authorList>
            <person name="Gueldener U."/>
            <person name="Muensterkoetter M."/>
            <person name="Walter M.C."/>
            <person name="Mannhaupt G."/>
            <person name="Kahmann R."/>
        </authorList>
    </citation>
    <scope>GENOME REANNOTATION</scope>
    <source>
        <strain evidence="6">521 / FGSC 9021</strain>
    </source>
</reference>
<dbReference type="PANTHER" id="PTHR12203">
    <property type="entry name" value="KDEL LYS-ASP-GLU-LEU CONTAINING - RELATED"/>
    <property type="match status" value="1"/>
</dbReference>
<feature type="transmembrane region" description="Helical" evidence="2">
    <location>
        <begin position="116"/>
        <end position="134"/>
    </location>
</feature>
<evidence type="ECO:0000313" key="6">
    <source>
        <dbReference type="Proteomes" id="UP000000561"/>
    </source>
</evidence>
<accession>Q96UV2</accession>
<protein>
    <submittedName>
        <fullName evidence="4">Capsule-associated protein-like protein</fullName>
    </submittedName>
</protein>
<feature type="domain" description="Glycosyl transferase CAP10" evidence="3">
    <location>
        <begin position="368"/>
        <end position="667"/>
    </location>
</feature>
<dbReference type="AlphaFoldDB" id="Q96UV2"/>
<dbReference type="KEGG" id="uma:UMAG_05782"/>
<keyword evidence="2" id="KW-0472">Membrane</keyword>
<accession>Q4P281</accession>
<reference evidence="5" key="4">
    <citation type="submission" date="2014-09" db="EMBL/GenBank/DDBJ databases">
        <authorList>
            <person name="Guldener U."/>
            <person name="Munsterkotter M."/>
            <person name="Walter M.C."/>
            <person name="Mannhaupt G."/>
            <person name="Kahmann R."/>
        </authorList>
    </citation>
    <scope>NUCLEOTIDE SEQUENCE</scope>
    <source>
        <strain evidence="5">521</strain>
    </source>
</reference>
<evidence type="ECO:0000256" key="1">
    <source>
        <dbReference type="SAM" id="MobiDB-lite"/>
    </source>
</evidence>
<evidence type="ECO:0000313" key="5">
    <source>
        <dbReference type="EMBL" id="KIS67000.1"/>
    </source>
</evidence>
<dbReference type="Proteomes" id="UP000000561">
    <property type="component" value="Chromosome 16"/>
</dbReference>
<name>Q96UV2_MYCMD</name>
<feature type="region of interest" description="Disordered" evidence="1">
    <location>
        <begin position="1"/>
        <end position="37"/>
    </location>
</feature>
<dbReference type="EMBL" id="CM003155">
    <property type="protein sequence ID" value="KIS67000.1"/>
    <property type="molecule type" value="Genomic_DNA"/>
</dbReference>
<evidence type="ECO:0000259" key="3">
    <source>
        <dbReference type="SMART" id="SM00672"/>
    </source>
</evidence>
<dbReference type="GeneID" id="23565574"/>
<keyword evidence="2" id="KW-1133">Transmembrane helix</keyword>
<reference evidence="4" key="1">
    <citation type="journal article" date="2001" name="Mol. Microbiol.">
        <title>Identification of genes in the bW/bE regulatory cascade in Ustilago maydis.</title>
        <authorList>
            <person name="Brachmann A."/>
            <person name="Weinzierl G."/>
            <person name="Kaemper J."/>
            <person name="Kahmann R."/>
        </authorList>
    </citation>
    <scope>NUCLEOTIDE SEQUENCE</scope>
</reference>
<dbReference type="eggNOG" id="KOG2458">
    <property type="taxonomic scope" value="Eukaryota"/>
</dbReference>
<dbReference type="VEuPathDB" id="FungiDB:UMAG_05782"/>
<dbReference type="OMA" id="ENEAWKY"/>
<proteinExistence type="predicted"/>
<dbReference type="RefSeq" id="XP_011391512.1">
    <property type="nucleotide sequence ID" value="XM_011393210.1"/>
</dbReference>
<evidence type="ECO:0000313" key="4">
    <source>
        <dbReference type="EMBL" id="AAL05058.1"/>
    </source>
</evidence>
<evidence type="ECO:0000256" key="2">
    <source>
        <dbReference type="SAM" id="Phobius"/>
    </source>
</evidence>
<dbReference type="EMBL" id="AF412337">
    <property type="protein sequence ID" value="AAL05058.1"/>
    <property type="molecule type" value="Genomic_DNA"/>
</dbReference>
<dbReference type="SMART" id="SM00672">
    <property type="entry name" value="CAP10"/>
    <property type="match status" value="1"/>
</dbReference>
<reference evidence="5 6" key="3">
    <citation type="journal article" date="2006" name="Nature">
        <title>Insights from the genome of the biotrophic fungal plant pathogen Ustilago maydis.</title>
        <authorList>
            <person name="Kamper J."/>
            <person name="Kahmann R."/>
            <person name="Bolker M."/>
            <person name="Ma L.J."/>
            <person name="Brefort T."/>
            <person name="Saville B.J."/>
            <person name="Banuett F."/>
            <person name="Kronstad J.W."/>
            <person name="Gold S.E."/>
            <person name="Muller O."/>
            <person name="Perlin M.H."/>
            <person name="Wosten H.A."/>
            <person name="de Vries R."/>
            <person name="Ruiz-Herrera J."/>
            <person name="Reynaga-Pena C.G."/>
            <person name="Snetselaar K."/>
            <person name="McCann M."/>
            <person name="Perez-Martin J."/>
            <person name="Feldbrugge M."/>
            <person name="Basse C.W."/>
            <person name="Steinberg G."/>
            <person name="Ibeas J.I."/>
            <person name="Holloman W."/>
            <person name="Guzman P."/>
            <person name="Farman M."/>
            <person name="Stajich J.E."/>
            <person name="Sentandreu R."/>
            <person name="Gonzalez-Prieto J.M."/>
            <person name="Kennell J.C."/>
            <person name="Molina L."/>
            <person name="Schirawski J."/>
            <person name="Mendoza-Mendoza A."/>
            <person name="Greilinger D."/>
            <person name="Munch K."/>
            <person name="Rossel N."/>
            <person name="Scherer M."/>
            <person name="Vranes M."/>
            <person name="Ladendorf O."/>
            <person name="Vincon V."/>
            <person name="Fuchs U."/>
            <person name="Sandrock B."/>
            <person name="Meng S."/>
            <person name="Ho E.C."/>
            <person name="Cahill M.J."/>
            <person name="Boyce K.J."/>
            <person name="Klose J."/>
            <person name="Klosterman S.J."/>
            <person name="Deelstra H.J."/>
            <person name="Ortiz-Castellanos L."/>
            <person name="Li W."/>
            <person name="Sanchez-Alonso P."/>
            <person name="Schreier P.H."/>
            <person name="Hauser-Hahn I."/>
            <person name="Vaupel M."/>
            <person name="Koopmann E."/>
            <person name="Friedrich G."/>
            <person name="Voss H."/>
            <person name="Schluter T."/>
            <person name="Margolis J."/>
            <person name="Platt D."/>
            <person name="Swimmer C."/>
            <person name="Gnirke A."/>
            <person name="Chen F."/>
            <person name="Vysotskaia V."/>
            <person name="Mannhaupt G."/>
            <person name="Guldener U."/>
            <person name="Munsterkotter M."/>
            <person name="Haase D."/>
            <person name="Oesterheld M."/>
            <person name="Mewes H.W."/>
            <person name="Mauceli E.W."/>
            <person name="DeCaprio D."/>
            <person name="Wade C.M."/>
            <person name="Butler J."/>
            <person name="Young S."/>
            <person name="Jaffe D.B."/>
            <person name="Calvo S."/>
            <person name="Nusbaum C."/>
            <person name="Galagan J."/>
            <person name="Birren B.W."/>
        </authorList>
    </citation>
    <scope>NUCLEOTIDE SEQUENCE [LARGE SCALE GENOMIC DNA]</scope>
    <source>
        <strain evidence="5">521</strain>
        <strain evidence="6">521 / FGSC 9021</strain>
    </source>
</reference>